<keyword evidence="1" id="KW-0472">Membrane</keyword>
<feature type="transmembrane region" description="Helical" evidence="1">
    <location>
        <begin position="211"/>
        <end position="228"/>
    </location>
</feature>
<gene>
    <name evidence="2" type="ORF">AR1Y2_1753</name>
</gene>
<dbReference type="EMBL" id="CP040058">
    <property type="protein sequence ID" value="QCP35207.1"/>
    <property type="molecule type" value="Genomic_DNA"/>
</dbReference>
<dbReference type="SUPFAM" id="SSF47240">
    <property type="entry name" value="Ferritin-like"/>
    <property type="match status" value="1"/>
</dbReference>
<keyword evidence="3" id="KW-1185">Reference proteome</keyword>
<evidence type="ECO:0000256" key="1">
    <source>
        <dbReference type="SAM" id="Phobius"/>
    </source>
</evidence>
<keyword evidence="1" id="KW-0812">Transmembrane</keyword>
<proteinExistence type="predicted"/>
<evidence type="ECO:0000313" key="2">
    <source>
        <dbReference type="EMBL" id="QCP35207.1"/>
    </source>
</evidence>
<sequence length="266" mass="31542">MYLKEIYNMNENFIQGSLEMINLTKSKMNQYDYRDWISYFQENNHQRLDIDFSQEKQLSASECDLIFPSIKAFQKGEGSDGRHLMKAARRFIQEYKETDYQEAVQWFIREENWHSAYLRTFMDFYHVKTAKKSLPDKLFRKLRQTGGIKSEITILVTAEIIALTYYDALSKSTESSALKSICSQMLKDELPHIIFQSYTLSRLKKRAFDKVIRIMIMELTMLFVWLLFHNVYQAGGYSFVQFLKASMGYLRQSIVLVEQNRESSPY</sequence>
<dbReference type="Gene3D" id="1.10.620.20">
    <property type="entry name" value="Ribonucleotide Reductase, subunit A"/>
    <property type="match status" value="1"/>
</dbReference>
<dbReference type="Proteomes" id="UP000298653">
    <property type="component" value="Chromosome"/>
</dbReference>
<dbReference type="InterPro" id="IPR009078">
    <property type="entry name" value="Ferritin-like_SF"/>
</dbReference>
<dbReference type="GO" id="GO:0016491">
    <property type="term" value="F:oxidoreductase activity"/>
    <property type="evidence" value="ECO:0007669"/>
    <property type="project" value="InterPro"/>
</dbReference>
<name>A0A4P8IEW7_9FIRM</name>
<organism evidence="2 3">
    <name type="scientific">Anaerostipes rhamnosivorans</name>
    <dbReference type="NCBI Taxonomy" id="1229621"/>
    <lineage>
        <taxon>Bacteria</taxon>
        <taxon>Bacillati</taxon>
        <taxon>Bacillota</taxon>
        <taxon>Clostridia</taxon>
        <taxon>Lachnospirales</taxon>
        <taxon>Lachnospiraceae</taxon>
        <taxon>Anaerostipes</taxon>
    </lineage>
</organism>
<dbReference type="KEGG" id="arf:AR1Y2_1753"/>
<reference evidence="2 3" key="1">
    <citation type="submission" date="2019-05" db="EMBL/GenBank/DDBJ databases">
        <title>Complete genome sequencing of Anaerostipes rhamnosivorans.</title>
        <authorList>
            <person name="Bui T.P.N."/>
            <person name="de Vos W.M."/>
        </authorList>
    </citation>
    <scope>NUCLEOTIDE SEQUENCE [LARGE SCALE GENOMIC DNA]</scope>
    <source>
        <strain evidence="2 3">1y2</strain>
    </source>
</reference>
<dbReference type="InterPro" id="IPR012348">
    <property type="entry name" value="RNR-like"/>
</dbReference>
<dbReference type="AlphaFoldDB" id="A0A4P8IEW7"/>
<protein>
    <submittedName>
        <fullName evidence="2">Putative membrane protein</fullName>
    </submittedName>
</protein>
<evidence type="ECO:0000313" key="3">
    <source>
        <dbReference type="Proteomes" id="UP000298653"/>
    </source>
</evidence>
<accession>A0A4P8IEW7</accession>
<keyword evidence="1" id="KW-1133">Transmembrane helix</keyword>